<evidence type="ECO:0000259" key="9">
    <source>
        <dbReference type="PROSITE" id="PS50217"/>
    </source>
</evidence>
<dbReference type="CDD" id="cd14707">
    <property type="entry name" value="bZIP_plant_BZIP46"/>
    <property type="match status" value="1"/>
</dbReference>
<dbReference type="SMART" id="SM00338">
    <property type="entry name" value="BRLZ"/>
    <property type="match status" value="1"/>
</dbReference>
<dbReference type="Gene3D" id="1.20.5.170">
    <property type="match status" value="1"/>
</dbReference>
<dbReference type="GO" id="GO:0003700">
    <property type="term" value="F:DNA-binding transcription factor activity"/>
    <property type="evidence" value="ECO:0007669"/>
    <property type="project" value="InterPro"/>
</dbReference>
<keyword evidence="7" id="KW-0175">Coiled coil</keyword>
<dbReference type="PANTHER" id="PTHR22952:SF388">
    <property type="entry name" value="OS02G0833600 PROTEIN"/>
    <property type="match status" value="1"/>
</dbReference>
<keyword evidence="5" id="KW-0804">Transcription</keyword>
<accession>A0AAV5BMJ1</accession>
<dbReference type="GO" id="GO:0045893">
    <property type="term" value="P:positive regulation of DNA-templated transcription"/>
    <property type="evidence" value="ECO:0007669"/>
    <property type="project" value="InterPro"/>
</dbReference>
<dbReference type="InterPro" id="IPR046347">
    <property type="entry name" value="bZIP_sf"/>
</dbReference>
<keyword evidence="3" id="KW-0805">Transcription regulation</keyword>
<gene>
    <name evidence="10" type="primary">ga03503</name>
    <name evidence="10" type="ORF">PR202_ga03503</name>
</gene>
<name>A0AAV5BMJ1_ELECO</name>
<dbReference type="Proteomes" id="UP001054889">
    <property type="component" value="Unassembled WGS sequence"/>
</dbReference>
<evidence type="ECO:0000256" key="2">
    <source>
        <dbReference type="ARBA" id="ARBA00022682"/>
    </source>
</evidence>
<comment type="subcellular location">
    <subcellularLocation>
        <location evidence="1">Nucleus</location>
    </subcellularLocation>
</comment>
<keyword evidence="4" id="KW-0238">DNA-binding</keyword>
<evidence type="ECO:0000256" key="7">
    <source>
        <dbReference type="SAM" id="Coils"/>
    </source>
</evidence>
<dbReference type="InterPro" id="IPR004827">
    <property type="entry name" value="bZIP"/>
</dbReference>
<protein>
    <recommendedName>
        <fullName evidence="9">BZIP domain-containing protein</fullName>
    </recommendedName>
</protein>
<evidence type="ECO:0000256" key="5">
    <source>
        <dbReference type="ARBA" id="ARBA00023163"/>
    </source>
</evidence>
<feature type="coiled-coil region" evidence="7">
    <location>
        <begin position="104"/>
        <end position="138"/>
    </location>
</feature>
<reference evidence="10" key="1">
    <citation type="journal article" date="2018" name="DNA Res.">
        <title>Multiple hybrid de novo genome assembly of finger millet, an orphan allotetraploid crop.</title>
        <authorList>
            <person name="Hatakeyama M."/>
            <person name="Aluri S."/>
            <person name="Balachadran M.T."/>
            <person name="Sivarajan S.R."/>
            <person name="Patrignani A."/>
            <person name="Gruter S."/>
            <person name="Poveda L."/>
            <person name="Shimizu-Inatsugi R."/>
            <person name="Baeten J."/>
            <person name="Francoijs K.J."/>
            <person name="Nataraja K.N."/>
            <person name="Reddy Y.A.N."/>
            <person name="Phadnis S."/>
            <person name="Ravikumar R.L."/>
            <person name="Schlapbach R."/>
            <person name="Sreeman S.M."/>
            <person name="Shimizu K.K."/>
        </authorList>
    </citation>
    <scope>NUCLEOTIDE SEQUENCE</scope>
</reference>
<comment type="caution">
    <text evidence="10">The sequence shown here is derived from an EMBL/GenBank/DDBJ whole genome shotgun (WGS) entry which is preliminary data.</text>
</comment>
<dbReference type="GO" id="GO:0005634">
    <property type="term" value="C:nucleus"/>
    <property type="evidence" value="ECO:0007669"/>
    <property type="project" value="UniProtKB-SubCell"/>
</dbReference>
<keyword evidence="6" id="KW-0539">Nucleus</keyword>
<evidence type="ECO:0000313" key="10">
    <source>
        <dbReference type="EMBL" id="GJM87538.1"/>
    </source>
</evidence>
<evidence type="ECO:0000256" key="8">
    <source>
        <dbReference type="SAM" id="MobiDB-lite"/>
    </source>
</evidence>
<dbReference type="FunFam" id="1.20.5.170:FF:000096">
    <property type="entry name" value="BZIP transcription factor bZIP46"/>
    <property type="match status" value="1"/>
</dbReference>
<feature type="compositionally biased region" description="Acidic residues" evidence="8">
    <location>
        <begin position="50"/>
        <end position="63"/>
    </location>
</feature>
<dbReference type="Pfam" id="PF00170">
    <property type="entry name" value="bZIP_1"/>
    <property type="match status" value="1"/>
</dbReference>
<evidence type="ECO:0000256" key="6">
    <source>
        <dbReference type="ARBA" id="ARBA00023242"/>
    </source>
</evidence>
<dbReference type="PROSITE" id="PS50217">
    <property type="entry name" value="BZIP"/>
    <property type="match status" value="1"/>
</dbReference>
<feature type="region of interest" description="Disordered" evidence="8">
    <location>
        <begin position="143"/>
        <end position="165"/>
    </location>
</feature>
<evidence type="ECO:0000256" key="1">
    <source>
        <dbReference type="ARBA" id="ARBA00004123"/>
    </source>
</evidence>
<dbReference type="SUPFAM" id="SSF57959">
    <property type="entry name" value="Leucine zipper domain"/>
    <property type="match status" value="1"/>
</dbReference>
<dbReference type="AlphaFoldDB" id="A0AAV5BMJ1"/>
<dbReference type="GO" id="GO:0009738">
    <property type="term" value="P:abscisic acid-activated signaling pathway"/>
    <property type="evidence" value="ECO:0007669"/>
    <property type="project" value="UniProtKB-KW"/>
</dbReference>
<evidence type="ECO:0000256" key="3">
    <source>
        <dbReference type="ARBA" id="ARBA00023015"/>
    </source>
</evidence>
<organism evidence="10 11">
    <name type="scientific">Eleusine coracana subsp. coracana</name>
    <dbReference type="NCBI Taxonomy" id="191504"/>
    <lineage>
        <taxon>Eukaryota</taxon>
        <taxon>Viridiplantae</taxon>
        <taxon>Streptophyta</taxon>
        <taxon>Embryophyta</taxon>
        <taxon>Tracheophyta</taxon>
        <taxon>Spermatophyta</taxon>
        <taxon>Magnoliopsida</taxon>
        <taxon>Liliopsida</taxon>
        <taxon>Poales</taxon>
        <taxon>Poaceae</taxon>
        <taxon>PACMAD clade</taxon>
        <taxon>Chloridoideae</taxon>
        <taxon>Cynodonteae</taxon>
        <taxon>Eleusininae</taxon>
        <taxon>Eleusine</taxon>
    </lineage>
</organism>
<dbReference type="InterPro" id="IPR043452">
    <property type="entry name" value="BZIP46-like"/>
</dbReference>
<keyword evidence="2" id="KW-0938">Abscisic acid signaling pathway</keyword>
<evidence type="ECO:0000256" key="4">
    <source>
        <dbReference type="ARBA" id="ARBA00023125"/>
    </source>
</evidence>
<dbReference type="GO" id="GO:0003677">
    <property type="term" value="F:DNA binding"/>
    <property type="evidence" value="ECO:0007669"/>
    <property type="project" value="UniProtKB-KW"/>
</dbReference>
<dbReference type="PANTHER" id="PTHR22952">
    <property type="entry name" value="CAMP-RESPONSE ELEMENT BINDING PROTEIN-RELATED"/>
    <property type="match status" value="1"/>
</dbReference>
<keyword evidence="11" id="KW-1185">Reference proteome</keyword>
<feature type="region of interest" description="Disordered" evidence="8">
    <location>
        <begin position="1"/>
        <end position="63"/>
    </location>
</feature>
<reference evidence="10" key="2">
    <citation type="submission" date="2021-12" db="EMBL/GenBank/DDBJ databases">
        <title>Resequencing data analysis of finger millet.</title>
        <authorList>
            <person name="Hatakeyama M."/>
            <person name="Aluri S."/>
            <person name="Balachadran M.T."/>
            <person name="Sivarajan S.R."/>
            <person name="Poveda L."/>
            <person name="Shimizu-Inatsugi R."/>
            <person name="Schlapbach R."/>
            <person name="Sreeman S.M."/>
            <person name="Shimizu K.K."/>
        </authorList>
    </citation>
    <scope>NUCLEOTIDE SEQUENCE</scope>
</reference>
<feature type="domain" description="BZIP" evidence="9">
    <location>
        <begin position="86"/>
        <end position="142"/>
    </location>
</feature>
<proteinExistence type="predicted"/>
<dbReference type="EMBL" id="BQKI01000001">
    <property type="protein sequence ID" value="GJM87538.1"/>
    <property type="molecule type" value="Genomic_DNA"/>
</dbReference>
<feature type="compositionally biased region" description="Low complexity" evidence="8">
    <location>
        <begin position="1"/>
        <end position="22"/>
    </location>
</feature>
<evidence type="ECO:0000313" key="11">
    <source>
        <dbReference type="Proteomes" id="UP001054889"/>
    </source>
</evidence>
<sequence>MSSSPQLSLSGCSSLFSLSSSSTGRDNDSAAAMQPLPPRRPLLSLSVGGGDDEEEEEQEEGEEYLPAGLDLQLMGAGGGSSCDGDDERKTIRMMKNRESALRSRARKRAYVQELEKEVRRLVNENLKLKRQCKQLKVEMAALIQPSSSSSSKNAHIRRTSSSTQL</sequence>